<dbReference type="Pfam" id="PF02254">
    <property type="entry name" value="TrkA_N"/>
    <property type="match status" value="1"/>
</dbReference>
<dbReference type="Gene3D" id="3.30.70.1450">
    <property type="entry name" value="Regulator of K+ conductance, C-terminal domain"/>
    <property type="match status" value="1"/>
</dbReference>
<dbReference type="GO" id="GO:0006813">
    <property type="term" value="P:potassium ion transport"/>
    <property type="evidence" value="ECO:0007669"/>
    <property type="project" value="InterPro"/>
</dbReference>
<dbReference type="InterPro" id="IPR036291">
    <property type="entry name" value="NAD(P)-bd_dom_sf"/>
</dbReference>
<accession>A0A229NT63</accession>
<evidence type="ECO:0000259" key="2">
    <source>
        <dbReference type="PROSITE" id="PS51202"/>
    </source>
</evidence>
<dbReference type="EMBL" id="NMUQ01000004">
    <property type="protein sequence ID" value="OXM13048.1"/>
    <property type="molecule type" value="Genomic_DNA"/>
</dbReference>
<dbReference type="PROSITE" id="PS51202">
    <property type="entry name" value="RCK_C"/>
    <property type="match status" value="1"/>
</dbReference>
<sequence>MGKGTKGKGSQFCVIGLGRFGSSLAKELVHLGHEVLGIDRSEELVDDMSSLLTHTVCADSTDEEALRSLGIRNFDCCIVAIGGDIQASIMTAILVKDCGVKKVVVKAVTELHGRVLEKLGADRVIYPERDMGIRVAHQLVSPNLLDYIELSSDYSVAELSVPQCLSGKTLADIDPRKRYGCSIVAVNKPNGVIIAPKAEQVLEEKDIMVIIGTNDGIESFEKDVSER</sequence>
<evidence type="ECO:0000259" key="1">
    <source>
        <dbReference type="PROSITE" id="PS51201"/>
    </source>
</evidence>
<name>A0A229NT63_9BACL</name>
<keyword evidence="4" id="KW-1185">Reference proteome</keyword>
<dbReference type="InterPro" id="IPR050721">
    <property type="entry name" value="Trk_Ktr_HKT_K-transport"/>
</dbReference>
<reference evidence="3 4" key="1">
    <citation type="submission" date="2017-07" db="EMBL/GenBank/DDBJ databases">
        <title>Paenibacillus herberti R33 genome sequencing and assembly.</title>
        <authorList>
            <person name="Su W."/>
        </authorList>
    </citation>
    <scope>NUCLEOTIDE SEQUENCE [LARGE SCALE GENOMIC DNA]</scope>
    <source>
        <strain evidence="3 4">R33</strain>
    </source>
</reference>
<evidence type="ECO:0000313" key="3">
    <source>
        <dbReference type="EMBL" id="OXM13048.1"/>
    </source>
</evidence>
<dbReference type="SUPFAM" id="SSF51735">
    <property type="entry name" value="NAD(P)-binding Rossmann-fold domains"/>
    <property type="match status" value="1"/>
</dbReference>
<dbReference type="Pfam" id="PF02080">
    <property type="entry name" value="TrkA_C"/>
    <property type="match status" value="1"/>
</dbReference>
<dbReference type="Proteomes" id="UP000215145">
    <property type="component" value="Unassembled WGS sequence"/>
</dbReference>
<dbReference type="SUPFAM" id="SSF116726">
    <property type="entry name" value="TrkA C-terminal domain-like"/>
    <property type="match status" value="1"/>
</dbReference>
<organism evidence="3 4">
    <name type="scientific">Paenibacillus herberti</name>
    <dbReference type="NCBI Taxonomy" id="1619309"/>
    <lineage>
        <taxon>Bacteria</taxon>
        <taxon>Bacillati</taxon>
        <taxon>Bacillota</taxon>
        <taxon>Bacilli</taxon>
        <taxon>Bacillales</taxon>
        <taxon>Paenibacillaceae</taxon>
        <taxon>Paenibacillus</taxon>
    </lineage>
</organism>
<dbReference type="PANTHER" id="PTHR43833">
    <property type="entry name" value="POTASSIUM CHANNEL PROTEIN 2-RELATED-RELATED"/>
    <property type="match status" value="1"/>
</dbReference>
<evidence type="ECO:0000313" key="4">
    <source>
        <dbReference type="Proteomes" id="UP000215145"/>
    </source>
</evidence>
<dbReference type="RefSeq" id="WP_089526687.1">
    <property type="nucleotide sequence ID" value="NZ_NMUQ01000004.1"/>
</dbReference>
<dbReference type="AlphaFoldDB" id="A0A229NT63"/>
<dbReference type="PANTHER" id="PTHR43833:SF7">
    <property type="entry name" value="KTR SYSTEM POTASSIUM UPTAKE PROTEIN C"/>
    <property type="match status" value="1"/>
</dbReference>
<dbReference type="InterPro" id="IPR036721">
    <property type="entry name" value="RCK_C_sf"/>
</dbReference>
<dbReference type="OrthoDB" id="9776294at2"/>
<dbReference type="InterPro" id="IPR006037">
    <property type="entry name" value="RCK_C"/>
</dbReference>
<dbReference type="Gene3D" id="3.40.50.720">
    <property type="entry name" value="NAD(P)-binding Rossmann-like Domain"/>
    <property type="match status" value="1"/>
</dbReference>
<comment type="caution">
    <text evidence="3">The sequence shown here is derived from an EMBL/GenBank/DDBJ whole genome shotgun (WGS) entry which is preliminary data.</text>
</comment>
<gene>
    <name evidence="3" type="ORF">CGZ75_22975</name>
</gene>
<proteinExistence type="predicted"/>
<feature type="domain" description="RCK N-terminal" evidence="1">
    <location>
        <begin position="9"/>
        <end position="125"/>
    </location>
</feature>
<dbReference type="PROSITE" id="PS51201">
    <property type="entry name" value="RCK_N"/>
    <property type="match status" value="1"/>
</dbReference>
<protein>
    <submittedName>
        <fullName evidence="3">Potassium uptake system protein</fullName>
    </submittedName>
</protein>
<dbReference type="GO" id="GO:0008324">
    <property type="term" value="F:monoatomic cation transmembrane transporter activity"/>
    <property type="evidence" value="ECO:0007669"/>
    <property type="project" value="InterPro"/>
</dbReference>
<dbReference type="InterPro" id="IPR003148">
    <property type="entry name" value="RCK_N"/>
</dbReference>
<feature type="domain" description="RCK C-terminal" evidence="2">
    <location>
        <begin position="142"/>
        <end position="226"/>
    </location>
</feature>